<reference evidence="1 2" key="1">
    <citation type="submission" date="2023-02" db="EMBL/GenBank/DDBJ databases">
        <title>LHISI_Scaffold_Assembly.</title>
        <authorList>
            <person name="Stuart O.P."/>
            <person name="Cleave R."/>
            <person name="Magrath M.J.L."/>
            <person name="Mikheyev A.S."/>
        </authorList>
    </citation>
    <scope>NUCLEOTIDE SEQUENCE [LARGE SCALE GENOMIC DNA]</scope>
    <source>
        <strain evidence="1">Daus_M_001</strain>
        <tissue evidence="1">Leg muscle</tissue>
    </source>
</reference>
<sequence>MSLKVFNSPESTKEEVCAAGEKFVIALCGGINVNSLDELRVIQYTHSIVKQPVMAAFELATLPPTSAACAEHSLRTYYQGWKLDGGFLVLILTSLAPAPESLLCLVSCGCKTDYGYRCECRRAGLACSTMCGHYRGNCMNITIQDFHG</sequence>
<gene>
    <name evidence="1" type="ORF">PR048_023565</name>
</gene>
<keyword evidence="2" id="KW-1185">Reference proteome</keyword>
<organism evidence="1 2">
    <name type="scientific">Dryococelus australis</name>
    <dbReference type="NCBI Taxonomy" id="614101"/>
    <lineage>
        <taxon>Eukaryota</taxon>
        <taxon>Metazoa</taxon>
        <taxon>Ecdysozoa</taxon>
        <taxon>Arthropoda</taxon>
        <taxon>Hexapoda</taxon>
        <taxon>Insecta</taxon>
        <taxon>Pterygota</taxon>
        <taxon>Neoptera</taxon>
        <taxon>Polyneoptera</taxon>
        <taxon>Phasmatodea</taxon>
        <taxon>Verophasmatodea</taxon>
        <taxon>Anareolatae</taxon>
        <taxon>Phasmatidae</taxon>
        <taxon>Eurycanthinae</taxon>
        <taxon>Dryococelus</taxon>
    </lineage>
</organism>
<comment type="caution">
    <text evidence="1">The sequence shown here is derived from an EMBL/GenBank/DDBJ whole genome shotgun (WGS) entry which is preliminary data.</text>
</comment>
<proteinExistence type="predicted"/>
<dbReference type="EMBL" id="JARBHB010000009">
    <property type="protein sequence ID" value="KAJ8875667.1"/>
    <property type="molecule type" value="Genomic_DNA"/>
</dbReference>
<feature type="non-terminal residue" evidence="1">
    <location>
        <position position="148"/>
    </location>
</feature>
<accession>A0ABQ9GUH2</accession>
<name>A0ABQ9GUH2_9NEOP</name>
<protein>
    <submittedName>
        <fullName evidence="1">Uncharacterized protein</fullName>
    </submittedName>
</protein>
<evidence type="ECO:0000313" key="2">
    <source>
        <dbReference type="Proteomes" id="UP001159363"/>
    </source>
</evidence>
<evidence type="ECO:0000313" key="1">
    <source>
        <dbReference type="EMBL" id="KAJ8875667.1"/>
    </source>
</evidence>
<dbReference type="Proteomes" id="UP001159363">
    <property type="component" value="Chromosome 8"/>
</dbReference>